<sequence>MGPEDSYMMQNKGYIKELFESYFSTTNTTSLPSLNTKTLEKLKKNHDDKMNIINDGTTRAISEMLVVKKNMIQMIIMNYN</sequence>
<keyword evidence="2" id="KW-1185">Reference proteome</keyword>
<protein>
    <submittedName>
        <fullName evidence="1">30485_t:CDS:1</fullName>
    </submittedName>
</protein>
<evidence type="ECO:0000313" key="2">
    <source>
        <dbReference type="Proteomes" id="UP000789920"/>
    </source>
</evidence>
<feature type="non-terminal residue" evidence="1">
    <location>
        <position position="1"/>
    </location>
</feature>
<organism evidence="1 2">
    <name type="scientific">Racocetra persica</name>
    <dbReference type="NCBI Taxonomy" id="160502"/>
    <lineage>
        <taxon>Eukaryota</taxon>
        <taxon>Fungi</taxon>
        <taxon>Fungi incertae sedis</taxon>
        <taxon>Mucoromycota</taxon>
        <taxon>Glomeromycotina</taxon>
        <taxon>Glomeromycetes</taxon>
        <taxon>Diversisporales</taxon>
        <taxon>Gigasporaceae</taxon>
        <taxon>Racocetra</taxon>
    </lineage>
</organism>
<dbReference type="Proteomes" id="UP000789920">
    <property type="component" value="Unassembled WGS sequence"/>
</dbReference>
<dbReference type="EMBL" id="CAJVQC010005303">
    <property type="protein sequence ID" value="CAG8552163.1"/>
    <property type="molecule type" value="Genomic_DNA"/>
</dbReference>
<accession>A0ACA9LUN4</accession>
<reference evidence="1" key="1">
    <citation type="submission" date="2021-06" db="EMBL/GenBank/DDBJ databases">
        <authorList>
            <person name="Kallberg Y."/>
            <person name="Tangrot J."/>
            <person name="Rosling A."/>
        </authorList>
    </citation>
    <scope>NUCLEOTIDE SEQUENCE</scope>
    <source>
        <strain evidence="1">MA461A</strain>
    </source>
</reference>
<comment type="caution">
    <text evidence="1">The sequence shown here is derived from an EMBL/GenBank/DDBJ whole genome shotgun (WGS) entry which is preliminary data.</text>
</comment>
<gene>
    <name evidence="1" type="ORF">RPERSI_LOCUS4005</name>
</gene>
<proteinExistence type="predicted"/>
<evidence type="ECO:0000313" key="1">
    <source>
        <dbReference type="EMBL" id="CAG8552163.1"/>
    </source>
</evidence>
<name>A0ACA9LUN4_9GLOM</name>
<feature type="non-terminal residue" evidence="1">
    <location>
        <position position="80"/>
    </location>
</feature>